<sequence length="299" mass="34637">MIDSLELHFVGSVKLDEHKDLARIPNNDPAFEGCKDPDLEGTKALRVEKKVYGRNRVVVVTYNQNLFNAQWLTVQNDIAKAAERLSLLSQKLKDRVDGVITKGRAPTLVSVQTQCKKFLSRQHMKKLISVTVTEGHDNIPRMDYAIDSDALHDLSNTYLGKNILITSRKEWDNAKVVTAYRSQFIIEDVFKEMKDRTTGSWWPMYHWTDSKIRVHGLYCTIALLIRALMLRKVRQKGLHLSGKRVLRELSEIREVINIYQKKRRQKTERRQTVFSKVSDVQKQLMSILMLDEEKNSLLG</sequence>
<gene>
    <name evidence="1" type="ORF">H8E29_00210</name>
</gene>
<accession>A0A8J6NH57</accession>
<name>A0A8J6NH57_9CHLR</name>
<reference evidence="1 2" key="1">
    <citation type="submission" date="2020-08" db="EMBL/GenBank/DDBJ databases">
        <title>Bridging the membrane lipid divide: bacteria of the FCB group superphylum have the potential to synthesize archaeal ether lipids.</title>
        <authorList>
            <person name="Villanueva L."/>
            <person name="Von Meijenfeldt F.A.B."/>
            <person name="Westbye A.B."/>
            <person name="Yadav S."/>
            <person name="Hopmans E.C."/>
            <person name="Dutilh B.E."/>
            <person name="Sinninghe Damste J.S."/>
        </authorList>
    </citation>
    <scope>NUCLEOTIDE SEQUENCE [LARGE SCALE GENOMIC DNA]</scope>
    <source>
        <strain evidence="1">NIOZ-UU36</strain>
    </source>
</reference>
<dbReference type="EMBL" id="JACNJN010000014">
    <property type="protein sequence ID" value="MBC8333665.1"/>
    <property type="molecule type" value="Genomic_DNA"/>
</dbReference>
<comment type="caution">
    <text evidence="1">The sequence shown here is derived from an EMBL/GenBank/DDBJ whole genome shotgun (WGS) entry which is preliminary data.</text>
</comment>
<proteinExistence type="predicted"/>
<evidence type="ECO:0008006" key="3">
    <source>
        <dbReference type="Google" id="ProtNLM"/>
    </source>
</evidence>
<organism evidence="1 2">
    <name type="scientific">Candidatus Desulfolinea nitratireducens</name>
    <dbReference type="NCBI Taxonomy" id="2841698"/>
    <lineage>
        <taxon>Bacteria</taxon>
        <taxon>Bacillati</taxon>
        <taxon>Chloroflexota</taxon>
        <taxon>Anaerolineae</taxon>
        <taxon>Anaerolineales</taxon>
        <taxon>Anaerolineales incertae sedis</taxon>
        <taxon>Candidatus Desulfolinea</taxon>
    </lineage>
</organism>
<evidence type="ECO:0000313" key="2">
    <source>
        <dbReference type="Proteomes" id="UP000614469"/>
    </source>
</evidence>
<dbReference type="PANTHER" id="PTHR34614">
    <property type="match status" value="1"/>
</dbReference>
<dbReference type="PANTHER" id="PTHR34614:SF2">
    <property type="entry name" value="TRANSPOSASE IS4-LIKE DOMAIN-CONTAINING PROTEIN"/>
    <property type="match status" value="1"/>
</dbReference>
<evidence type="ECO:0000313" key="1">
    <source>
        <dbReference type="EMBL" id="MBC8333665.1"/>
    </source>
</evidence>
<dbReference type="Proteomes" id="UP000614469">
    <property type="component" value="Unassembled WGS sequence"/>
</dbReference>
<dbReference type="AlphaFoldDB" id="A0A8J6NH57"/>
<protein>
    <recommendedName>
        <fullName evidence="3">Transposase IS4-like domain-containing protein</fullName>
    </recommendedName>
</protein>